<evidence type="ECO:0000256" key="1">
    <source>
        <dbReference type="SAM" id="MobiDB-lite"/>
    </source>
</evidence>
<keyword evidence="3" id="KW-1185">Reference proteome</keyword>
<organism evidence="2 3">
    <name type="scientific">Neorickettsia risticii (strain Illinois)</name>
    <dbReference type="NCBI Taxonomy" id="434131"/>
    <lineage>
        <taxon>Bacteria</taxon>
        <taxon>Pseudomonadati</taxon>
        <taxon>Pseudomonadota</taxon>
        <taxon>Alphaproteobacteria</taxon>
        <taxon>Rickettsiales</taxon>
        <taxon>Anaplasmataceae</taxon>
        <taxon>Neorickettsia</taxon>
    </lineage>
</organism>
<sequence length="37" mass="4319">MRESPFLLYGKAPQKSNRHKHLQHKFTHLIPMGDTSS</sequence>
<dbReference type="KEGG" id="nri:NRI_0418"/>
<dbReference type="STRING" id="434131.NRI_0418"/>
<proteinExistence type="predicted"/>
<evidence type="ECO:0000313" key="3">
    <source>
        <dbReference type="Proteomes" id="UP000001627"/>
    </source>
</evidence>
<feature type="region of interest" description="Disordered" evidence="1">
    <location>
        <begin position="1"/>
        <end position="21"/>
    </location>
</feature>
<gene>
    <name evidence="2" type="ordered locus">NRI_0418</name>
</gene>
<dbReference type="AlphaFoldDB" id="C6V4T5"/>
<accession>C6V4T5</accession>
<evidence type="ECO:0000313" key="2">
    <source>
        <dbReference type="EMBL" id="ACT69392.1"/>
    </source>
</evidence>
<dbReference type="Proteomes" id="UP000001627">
    <property type="component" value="Chromosome"/>
</dbReference>
<protein>
    <submittedName>
        <fullName evidence="2">Uncharacterized protein</fullName>
    </submittedName>
</protein>
<reference evidence="2 3" key="1">
    <citation type="journal article" date="2009" name="Nucleic Acids Res.">
        <title>Analysis of complete genome sequence of Neorickettsia risticii: causative agent of Potomac horse fever.</title>
        <authorList>
            <person name="Lin M."/>
            <person name="Zhang C."/>
            <person name="Gibson K."/>
            <person name="Rikihisa Y."/>
        </authorList>
    </citation>
    <scope>NUCLEOTIDE SEQUENCE [LARGE SCALE GENOMIC DNA]</scope>
    <source>
        <strain evidence="2 3">Illinois</strain>
    </source>
</reference>
<name>C6V4T5_NEORI</name>
<dbReference type="EMBL" id="CP001431">
    <property type="protein sequence ID" value="ACT69392.1"/>
    <property type="molecule type" value="Genomic_DNA"/>
</dbReference>
<dbReference type="HOGENOM" id="CLU_3346350_0_0_5"/>